<sequence length="46" mass="4792">MSLVVKSWKTCQGNSFKDLPAFTGAGQAGDNIDKKGSSSPSMVTSQ</sequence>
<evidence type="ECO:0000313" key="2">
    <source>
        <dbReference type="EMBL" id="GFD09783.1"/>
    </source>
</evidence>
<dbReference type="EMBL" id="BKCJ011247874">
    <property type="protein sequence ID" value="GFD09783.1"/>
    <property type="molecule type" value="Genomic_DNA"/>
</dbReference>
<reference evidence="2" key="1">
    <citation type="journal article" date="2019" name="Sci. Rep.">
        <title>Draft genome of Tanacetum cinerariifolium, the natural source of mosquito coil.</title>
        <authorList>
            <person name="Yamashiro T."/>
            <person name="Shiraishi A."/>
            <person name="Satake H."/>
            <person name="Nakayama K."/>
        </authorList>
    </citation>
    <scope>NUCLEOTIDE SEQUENCE</scope>
</reference>
<organism evidence="2">
    <name type="scientific">Tanacetum cinerariifolium</name>
    <name type="common">Dalmatian daisy</name>
    <name type="synonym">Chrysanthemum cinerariifolium</name>
    <dbReference type="NCBI Taxonomy" id="118510"/>
    <lineage>
        <taxon>Eukaryota</taxon>
        <taxon>Viridiplantae</taxon>
        <taxon>Streptophyta</taxon>
        <taxon>Embryophyta</taxon>
        <taxon>Tracheophyta</taxon>
        <taxon>Spermatophyta</taxon>
        <taxon>Magnoliopsida</taxon>
        <taxon>eudicotyledons</taxon>
        <taxon>Gunneridae</taxon>
        <taxon>Pentapetalae</taxon>
        <taxon>asterids</taxon>
        <taxon>campanulids</taxon>
        <taxon>Asterales</taxon>
        <taxon>Asteraceae</taxon>
        <taxon>Asteroideae</taxon>
        <taxon>Anthemideae</taxon>
        <taxon>Anthemidinae</taxon>
        <taxon>Tanacetum</taxon>
    </lineage>
</organism>
<proteinExistence type="predicted"/>
<protein>
    <submittedName>
        <fullName evidence="2">Uncharacterized protein</fullName>
    </submittedName>
</protein>
<name>A0A699TJ86_TANCI</name>
<accession>A0A699TJ86</accession>
<feature type="non-terminal residue" evidence="2">
    <location>
        <position position="46"/>
    </location>
</feature>
<feature type="region of interest" description="Disordered" evidence="1">
    <location>
        <begin position="19"/>
        <end position="46"/>
    </location>
</feature>
<evidence type="ECO:0000256" key="1">
    <source>
        <dbReference type="SAM" id="MobiDB-lite"/>
    </source>
</evidence>
<comment type="caution">
    <text evidence="2">The sequence shown here is derived from an EMBL/GenBank/DDBJ whole genome shotgun (WGS) entry which is preliminary data.</text>
</comment>
<gene>
    <name evidence="2" type="ORF">Tci_881752</name>
</gene>
<dbReference type="AlphaFoldDB" id="A0A699TJ86"/>
<feature type="compositionally biased region" description="Polar residues" evidence="1">
    <location>
        <begin position="37"/>
        <end position="46"/>
    </location>
</feature>